<dbReference type="RefSeq" id="WP_106689385.1">
    <property type="nucleotide sequence ID" value="NZ_PXNQ02000001.1"/>
</dbReference>
<name>A0A422R169_9RHOB</name>
<evidence type="ECO:0000256" key="1">
    <source>
        <dbReference type="ARBA" id="ARBA00023015"/>
    </source>
</evidence>
<accession>A0A422R169</accession>
<dbReference type="InterPro" id="IPR011991">
    <property type="entry name" value="ArsR-like_HTH"/>
</dbReference>
<dbReference type="Gene3D" id="3.30.450.40">
    <property type="match status" value="1"/>
</dbReference>
<evidence type="ECO:0000256" key="2">
    <source>
        <dbReference type="ARBA" id="ARBA00023125"/>
    </source>
</evidence>
<evidence type="ECO:0000259" key="5">
    <source>
        <dbReference type="PROSITE" id="PS51078"/>
    </source>
</evidence>
<dbReference type="InterPro" id="IPR036388">
    <property type="entry name" value="WH-like_DNA-bd_sf"/>
</dbReference>
<dbReference type="PROSITE" id="PS51077">
    <property type="entry name" value="HTH_ICLR"/>
    <property type="match status" value="1"/>
</dbReference>
<keyword evidence="1" id="KW-0805">Transcription regulation</keyword>
<evidence type="ECO:0000313" key="6">
    <source>
        <dbReference type="EMBL" id="RNF35954.1"/>
    </source>
</evidence>
<evidence type="ECO:0000256" key="3">
    <source>
        <dbReference type="ARBA" id="ARBA00023163"/>
    </source>
</evidence>
<gene>
    <name evidence="6" type="ORF">A7A09_000630</name>
</gene>
<dbReference type="Pfam" id="PF01614">
    <property type="entry name" value="IclR_C"/>
    <property type="match status" value="1"/>
</dbReference>
<dbReference type="AlphaFoldDB" id="A0A422R169"/>
<sequence>MSILQNAADVLRCFSKECPDLTVTEVVRRLGIPKANASRLLKAMREAGLLETIGDSYRHRPGRLMLDLGTAYRSSSNLIARAGEAVGEVSQRFGHTGYVSIREGLEVTGVADFPGTNALRVVGAIGRRLTAHESATGRSLLARLTGDEVRALFAGRDMPAELDEKLADIRRDGFALSSQEATPGVDAIAIAVGDPATEEAVSLCIVYPHSLVDDKGRDEMIAALSEGAARIAGELGDTAFVPPRI</sequence>
<dbReference type="InterPro" id="IPR005471">
    <property type="entry name" value="Tscrpt_reg_IclR_N"/>
</dbReference>
<dbReference type="CDD" id="cd00090">
    <property type="entry name" value="HTH_ARSR"/>
    <property type="match status" value="1"/>
</dbReference>
<evidence type="ECO:0000313" key="7">
    <source>
        <dbReference type="Proteomes" id="UP000238137"/>
    </source>
</evidence>
<dbReference type="OrthoDB" id="6811967at2"/>
<dbReference type="GO" id="GO:0003700">
    <property type="term" value="F:DNA-binding transcription factor activity"/>
    <property type="evidence" value="ECO:0007669"/>
    <property type="project" value="TreeGrafter"/>
</dbReference>
<dbReference type="InterPro" id="IPR050707">
    <property type="entry name" value="HTH_MetabolicPath_Reg"/>
</dbReference>
<dbReference type="InterPro" id="IPR029016">
    <property type="entry name" value="GAF-like_dom_sf"/>
</dbReference>
<dbReference type="InterPro" id="IPR036390">
    <property type="entry name" value="WH_DNA-bd_sf"/>
</dbReference>
<dbReference type="SUPFAM" id="SSF46785">
    <property type="entry name" value="Winged helix' DNA-binding domain"/>
    <property type="match status" value="1"/>
</dbReference>
<feature type="domain" description="HTH iclR-type" evidence="4">
    <location>
        <begin position="1"/>
        <end position="63"/>
    </location>
</feature>
<feature type="domain" description="IclR-ED" evidence="5">
    <location>
        <begin position="64"/>
        <end position="237"/>
    </location>
</feature>
<dbReference type="PROSITE" id="PS51078">
    <property type="entry name" value="ICLR_ED"/>
    <property type="match status" value="1"/>
</dbReference>
<reference evidence="6" key="1">
    <citation type="submission" date="2018-05" db="EMBL/GenBank/DDBJ databases">
        <title>Reclassification of Methylarcula marina and Methylarcula terricola as Paracoccus methylarcula sp.nov., comb.nov. and Paracoccus terricola comb.nov.</title>
        <authorList>
            <person name="Shmareva M.N."/>
            <person name="Doronina N.V."/>
            <person name="Vasilenko O.V."/>
            <person name="Tarlachkov S.V."/>
            <person name="Trotsenko Y.A."/>
        </authorList>
    </citation>
    <scope>NUCLEOTIDE SEQUENCE [LARGE SCALE GENOMIC DNA]</scope>
    <source>
        <strain evidence="6">VKM B-2159</strain>
    </source>
</reference>
<dbReference type="PANTHER" id="PTHR30136:SF35">
    <property type="entry name" value="HTH-TYPE TRANSCRIPTIONAL REGULATOR RV1719"/>
    <property type="match status" value="1"/>
</dbReference>
<comment type="caution">
    <text evidence="6">The sequence shown here is derived from an EMBL/GenBank/DDBJ whole genome shotgun (WGS) entry which is preliminary data.</text>
</comment>
<dbReference type="Pfam" id="PF09339">
    <property type="entry name" value="HTH_IclR"/>
    <property type="match status" value="1"/>
</dbReference>
<organism evidence="6 7">
    <name type="scientific">Paracoccus methylarcula</name>
    <dbReference type="NCBI Taxonomy" id="72022"/>
    <lineage>
        <taxon>Bacteria</taxon>
        <taxon>Pseudomonadati</taxon>
        <taxon>Pseudomonadota</taxon>
        <taxon>Alphaproteobacteria</taxon>
        <taxon>Rhodobacterales</taxon>
        <taxon>Paracoccaceae</taxon>
        <taxon>Paracoccus</taxon>
    </lineage>
</organism>
<dbReference type="GO" id="GO:0003677">
    <property type="term" value="F:DNA binding"/>
    <property type="evidence" value="ECO:0007669"/>
    <property type="project" value="UniProtKB-KW"/>
</dbReference>
<keyword evidence="2" id="KW-0238">DNA-binding</keyword>
<dbReference type="InterPro" id="IPR014757">
    <property type="entry name" value="Tscrpt_reg_IclR_C"/>
</dbReference>
<dbReference type="Gene3D" id="1.10.10.10">
    <property type="entry name" value="Winged helix-like DNA-binding domain superfamily/Winged helix DNA-binding domain"/>
    <property type="match status" value="1"/>
</dbReference>
<dbReference type="PANTHER" id="PTHR30136">
    <property type="entry name" value="HELIX-TURN-HELIX TRANSCRIPTIONAL REGULATOR, ICLR FAMILY"/>
    <property type="match status" value="1"/>
</dbReference>
<dbReference type="EMBL" id="PXNQ02000001">
    <property type="protein sequence ID" value="RNF35954.1"/>
    <property type="molecule type" value="Genomic_DNA"/>
</dbReference>
<dbReference type="SUPFAM" id="SSF55781">
    <property type="entry name" value="GAF domain-like"/>
    <property type="match status" value="1"/>
</dbReference>
<keyword evidence="3" id="KW-0804">Transcription</keyword>
<proteinExistence type="predicted"/>
<dbReference type="GO" id="GO:0045892">
    <property type="term" value="P:negative regulation of DNA-templated transcription"/>
    <property type="evidence" value="ECO:0007669"/>
    <property type="project" value="TreeGrafter"/>
</dbReference>
<dbReference type="SMART" id="SM00346">
    <property type="entry name" value="HTH_ICLR"/>
    <property type="match status" value="1"/>
</dbReference>
<protein>
    <submittedName>
        <fullName evidence="6">IclR family transcriptional regulator</fullName>
    </submittedName>
</protein>
<dbReference type="Proteomes" id="UP000238137">
    <property type="component" value="Unassembled WGS sequence"/>
</dbReference>
<keyword evidence="7" id="KW-1185">Reference proteome</keyword>
<evidence type="ECO:0000259" key="4">
    <source>
        <dbReference type="PROSITE" id="PS51077"/>
    </source>
</evidence>